<dbReference type="InterPro" id="IPR017927">
    <property type="entry name" value="FAD-bd_FR_type"/>
</dbReference>
<dbReference type="InterPro" id="IPR017938">
    <property type="entry name" value="Riboflavin_synthase-like_b-brl"/>
</dbReference>
<dbReference type="RefSeq" id="WP_109397631.1">
    <property type="nucleotide sequence ID" value="NZ_JAIKTY010000073.1"/>
</dbReference>
<dbReference type="GeneID" id="83612374"/>
<sequence length="287" mass="32463">MSQVKKVSNPKISQEKNIYKPAPPRLVQVKRITDVTPGMRCITFTSDDLDTYPADTAGAHLKIFLPLEGQVKPTVPGFSEKGPTWPEGEPRSIVRTYSVRAIRPEQKELDIEFAIHDDAGPAIHFALNAKQGDYIGITNPGGPDPLLAPASHYYMAADPSSLPALMALIETMQPNVQGKVIIRVEDEAHRQEIKRPNGLEIIWLIGSVEEQTQNLINEFTSWKLPTEDVAFWIAGEDKIIRALRRHIRRDNGFDRSLIYAIPYWRFGYDEEGYHAERHHVMDNEDVS</sequence>
<dbReference type="PANTHER" id="PTHR30157:SF0">
    <property type="entry name" value="NADPH-DEPENDENT FERRIC-CHELATE REDUCTASE"/>
    <property type="match status" value="1"/>
</dbReference>
<accession>A0AAW7CST7</accession>
<dbReference type="Gene3D" id="3.40.50.80">
    <property type="entry name" value="Nucleotide-binding domain of ferredoxin-NADP reductase (FNR) module"/>
    <property type="match status" value="1"/>
</dbReference>
<evidence type="ECO:0000313" key="3">
    <source>
        <dbReference type="EMBL" id="MDL5354694.1"/>
    </source>
</evidence>
<comment type="caution">
    <text evidence="3">The sequence shown here is derived from an EMBL/GenBank/DDBJ whole genome shotgun (WGS) entry which is preliminary data.</text>
</comment>
<gene>
    <name evidence="3" type="ORF">QSH02_07570</name>
</gene>
<dbReference type="PANTHER" id="PTHR30157">
    <property type="entry name" value="FERRIC REDUCTASE, NADPH-DEPENDENT"/>
    <property type="match status" value="1"/>
</dbReference>
<dbReference type="PROSITE" id="PS51384">
    <property type="entry name" value="FAD_FR"/>
    <property type="match status" value="1"/>
</dbReference>
<dbReference type="GO" id="GO:0016491">
    <property type="term" value="F:oxidoreductase activity"/>
    <property type="evidence" value="ECO:0007669"/>
    <property type="project" value="InterPro"/>
</dbReference>
<organism evidence="3 4">
    <name type="scientific">Proteus faecis</name>
    <dbReference type="NCBI Taxonomy" id="2050967"/>
    <lineage>
        <taxon>Bacteria</taxon>
        <taxon>Pseudomonadati</taxon>
        <taxon>Pseudomonadota</taxon>
        <taxon>Gammaproteobacteria</taxon>
        <taxon>Enterobacterales</taxon>
        <taxon>Morganellaceae</taxon>
        <taxon>Proteus</taxon>
    </lineage>
</organism>
<dbReference type="EMBL" id="JASVWL010000004">
    <property type="protein sequence ID" value="MDL5354694.1"/>
    <property type="molecule type" value="Genomic_DNA"/>
</dbReference>
<dbReference type="Gene3D" id="2.40.30.10">
    <property type="entry name" value="Translation factors"/>
    <property type="match status" value="1"/>
</dbReference>
<dbReference type="AlphaFoldDB" id="A0AAW7CST7"/>
<reference evidence="3" key="1">
    <citation type="submission" date="2023-06" db="EMBL/GenBank/DDBJ databases">
        <title>Acute promotion of culturable opportunistic pathogens and persistent increase of antibiotic resistance following antibiotic exposure in mouse gut microbiota.</title>
        <authorList>
            <person name="Li L."/>
            <person name="Wang B."/>
            <person name="Sun Y."/>
            <person name="Wang M."/>
            <person name="Xu H."/>
        </authorList>
    </citation>
    <scope>NUCLEOTIDE SEQUENCE</scope>
    <source>
        <strain evidence="3">EPA10_1</strain>
    </source>
</reference>
<feature type="domain" description="FAD-binding FR-type" evidence="2">
    <location>
        <begin position="22"/>
        <end position="147"/>
    </location>
</feature>
<dbReference type="Pfam" id="PF04954">
    <property type="entry name" value="SIP"/>
    <property type="match status" value="1"/>
</dbReference>
<proteinExistence type="inferred from homology"/>
<evidence type="ECO:0000313" key="4">
    <source>
        <dbReference type="Proteomes" id="UP001224739"/>
    </source>
</evidence>
<evidence type="ECO:0000259" key="2">
    <source>
        <dbReference type="PROSITE" id="PS51384"/>
    </source>
</evidence>
<protein>
    <submittedName>
        <fullName evidence="3">Siderophore-interacting protein</fullName>
    </submittedName>
</protein>
<dbReference type="Proteomes" id="UP001224739">
    <property type="component" value="Unassembled WGS sequence"/>
</dbReference>
<dbReference type="SUPFAM" id="SSF63380">
    <property type="entry name" value="Riboflavin synthase domain-like"/>
    <property type="match status" value="1"/>
</dbReference>
<dbReference type="InterPro" id="IPR039374">
    <property type="entry name" value="SIP_fam"/>
</dbReference>
<dbReference type="CDD" id="cd06193">
    <property type="entry name" value="siderophore_interacting"/>
    <property type="match status" value="1"/>
</dbReference>
<evidence type="ECO:0000256" key="1">
    <source>
        <dbReference type="ARBA" id="ARBA00035644"/>
    </source>
</evidence>
<dbReference type="InterPro" id="IPR039261">
    <property type="entry name" value="FNR_nucleotide-bd"/>
</dbReference>
<dbReference type="InterPro" id="IPR013113">
    <property type="entry name" value="SIP_FAD-bd"/>
</dbReference>
<dbReference type="InterPro" id="IPR007037">
    <property type="entry name" value="SIP_rossman_dom"/>
</dbReference>
<comment type="similarity">
    <text evidence="1">Belongs to the SIP oxidoreductase family.</text>
</comment>
<name>A0AAW7CST7_9GAMM</name>
<dbReference type="Pfam" id="PF08021">
    <property type="entry name" value="FAD_binding_9"/>
    <property type="match status" value="1"/>
</dbReference>